<dbReference type="EMBL" id="JXSU01000007">
    <property type="protein sequence ID" value="KIS24628.1"/>
    <property type="molecule type" value="Genomic_DNA"/>
</dbReference>
<evidence type="ECO:0000256" key="1">
    <source>
        <dbReference type="ARBA" id="ARBA00000822"/>
    </source>
</evidence>
<dbReference type="SUPFAM" id="SSF51445">
    <property type="entry name" value="(Trans)glycosidases"/>
    <property type="match status" value="1"/>
</dbReference>
<dbReference type="SUPFAM" id="SSF54556">
    <property type="entry name" value="Chitinase insertion domain"/>
    <property type="match status" value="1"/>
</dbReference>
<dbReference type="SUPFAM" id="SSF81296">
    <property type="entry name" value="E set domains"/>
    <property type="match status" value="3"/>
</dbReference>
<dbReference type="Gene3D" id="3.10.50.10">
    <property type="match status" value="1"/>
</dbReference>
<evidence type="ECO:0000259" key="4">
    <source>
        <dbReference type="PROSITE" id="PS51910"/>
    </source>
</evidence>
<dbReference type="CDD" id="cd06548">
    <property type="entry name" value="GH18_chitinase"/>
    <property type="match status" value="1"/>
</dbReference>
<dbReference type="InterPro" id="IPR013540">
    <property type="entry name" value="ChitinaseA_N"/>
</dbReference>
<comment type="catalytic activity">
    <reaction evidence="1">
        <text>Random endo-hydrolysis of N-acetyl-beta-D-glucosaminide (1-&gt;4)-beta-linkages in chitin and chitodextrins.</text>
        <dbReference type="EC" id="3.2.1.14"/>
    </reaction>
</comment>
<evidence type="ECO:0000256" key="3">
    <source>
        <dbReference type="ARBA" id="ARBA00023024"/>
    </source>
</evidence>
<dbReference type="InterPro" id="IPR029070">
    <property type="entry name" value="Chitinase_insertion_sf"/>
</dbReference>
<accession>A0A0D1A1G7</accession>
<dbReference type="HOGENOM" id="CLU_375405_0_0_9"/>
<feature type="domain" description="GH18" evidence="4">
    <location>
        <begin position="43"/>
        <end position="443"/>
    </location>
</feature>
<keyword evidence="5" id="KW-0378">Hydrolase</keyword>
<protein>
    <recommendedName>
        <fullName evidence="2">chitinase</fullName>
        <ecNumber evidence="2">3.2.1.14</ecNumber>
    </recommendedName>
</protein>
<dbReference type="PANTHER" id="PTHR11177:SF317">
    <property type="entry name" value="CHITINASE 12-RELATED"/>
    <property type="match status" value="1"/>
</dbReference>
<dbReference type="GO" id="GO:0006032">
    <property type="term" value="P:chitin catabolic process"/>
    <property type="evidence" value="ECO:0007669"/>
    <property type="project" value="UniProtKB-KW"/>
</dbReference>
<dbReference type="InterPro" id="IPR013783">
    <property type="entry name" value="Ig-like_fold"/>
</dbReference>
<dbReference type="Gene3D" id="2.60.40.10">
    <property type="entry name" value="Immunoglobulins"/>
    <property type="match status" value="3"/>
</dbReference>
<comment type="caution">
    <text evidence="5">The sequence shown here is derived from an EMBL/GenBank/DDBJ whole genome shotgun (WGS) entry which is preliminary data.</text>
</comment>
<dbReference type="Proteomes" id="UP000032250">
    <property type="component" value="Unassembled WGS sequence"/>
</dbReference>
<dbReference type="OrthoDB" id="9812811at2"/>
<evidence type="ECO:0000313" key="5">
    <source>
        <dbReference type="EMBL" id="KIS24628.1"/>
    </source>
</evidence>
<dbReference type="PANTHER" id="PTHR11177">
    <property type="entry name" value="CHITINASE"/>
    <property type="match status" value="1"/>
</dbReference>
<dbReference type="Pfam" id="PF08329">
    <property type="entry name" value="ChitinaseA_N"/>
    <property type="match status" value="1"/>
</dbReference>
<dbReference type="RefSeq" id="WP_042384469.1">
    <property type="nucleotide sequence ID" value="NZ_JXSU01000007.1"/>
</dbReference>
<organism evidence="5 6">
    <name type="scientific">Clostridium botulinum B2 450</name>
    <dbReference type="NCBI Taxonomy" id="1379739"/>
    <lineage>
        <taxon>Bacteria</taxon>
        <taxon>Bacillati</taxon>
        <taxon>Bacillota</taxon>
        <taxon>Clostridia</taxon>
        <taxon>Eubacteriales</taxon>
        <taxon>Clostridiaceae</taxon>
        <taxon>Clostridium</taxon>
    </lineage>
</organism>
<dbReference type="PROSITE" id="PS51910">
    <property type="entry name" value="GH18_2"/>
    <property type="match status" value="1"/>
</dbReference>
<keyword evidence="3" id="KW-0146">Chitin degradation</keyword>
<dbReference type="InterPro" id="IPR050314">
    <property type="entry name" value="Glycosyl_Hydrlase_18"/>
</dbReference>
<dbReference type="GO" id="GO:0008843">
    <property type="term" value="F:endochitinase activity"/>
    <property type="evidence" value="ECO:0007669"/>
    <property type="project" value="UniProtKB-EC"/>
</dbReference>
<dbReference type="Pfam" id="PF00704">
    <property type="entry name" value="Glyco_hydro_18"/>
    <property type="match status" value="1"/>
</dbReference>
<evidence type="ECO:0000313" key="6">
    <source>
        <dbReference type="Proteomes" id="UP000032250"/>
    </source>
</evidence>
<dbReference type="PATRIC" id="fig|1379739.3.peg.3185"/>
<dbReference type="EC" id="3.2.1.14" evidence="2"/>
<name>A0A0D1A1G7_CLOBO</name>
<evidence type="ECO:0000256" key="2">
    <source>
        <dbReference type="ARBA" id="ARBA00012729"/>
    </source>
</evidence>
<dbReference type="GO" id="GO:0008061">
    <property type="term" value="F:chitin binding"/>
    <property type="evidence" value="ECO:0007669"/>
    <property type="project" value="InterPro"/>
</dbReference>
<proteinExistence type="predicted"/>
<keyword evidence="3" id="KW-0624">Polysaccharide degradation</keyword>
<dbReference type="InterPro" id="IPR017853">
    <property type="entry name" value="GH"/>
</dbReference>
<dbReference type="InterPro" id="IPR014756">
    <property type="entry name" value="Ig_E-set"/>
</dbReference>
<dbReference type="Gene3D" id="3.20.20.80">
    <property type="entry name" value="Glycosidases"/>
    <property type="match status" value="1"/>
</dbReference>
<gene>
    <name evidence="5" type="ORF">N495_13960</name>
</gene>
<dbReference type="SMART" id="SM00636">
    <property type="entry name" value="Glyco_18"/>
    <property type="match status" value="1"/>
</dbReference>
<dbReference type="InterPro" id="IPR011583">
    <property type="entry name" value="Chitinase_II/V-like_cat"/>
</dbReference>
<keyword evidence="3" id="KW-0119">Carbohydrate metabolism</keyword>
<sequence>MKNHKKKRIRAYIGCILSLFMLFSIIPLKGKTAKAADSNESRKKIVAYFTEWSVYGGHNNYKISDLPWDKVTHINYAFATIKNNKIALFDEWAATGIDFGDGWDSPYKGNLGQIKKYKKKYPNVKVLISIGGWSQSAGFHNVAKTPENRKIFADSVVEFIRDWNLDGADIDWEYPTFKREGDTVDNPNDQGTPLADESEKETFTLLLKDLRETLNKAGKEDNKYYELTAAVGSGKDKIEKTEPEKYSQYLDFINIMTYDMNGAWENVTGHQSPLYKNPYDNHDDTVKNYYNVDTAMKLFEAYNIPKDKLVVGSPYYSRGWKGVKNDGPIKELPGLFATATGGAKGTWDGGRAAGCNPYHYIKGTLEKDPSFKKYRDPYSRVPYLYSESKGEMYTYEDETSLGEKVKYVKDNNYGGVIFWELAGDAPLKGSSLTDVIYKGFFGDGGIPSDDKLPKSPEVSLKNDDNYGNYDINISIPKDSRGDKIKLYEDNEVILEEDIDKLPSNNIIKNFKGKKEGSYTYTAELVNKYGSSKGNTIVVKATDPNKLKAPIISVDKQINTGDYKISMEVLKDNNGNELKLYENGVEILTEKIDGSTSKTFIKEFKDKKVGEYTYKAEISRKDDKIESNDLKVTVKDKDSSVKEKPGKPALTHDNWWPADGDYTITMSMWWGVNGDKVKIYENGVLIKEANLTSNTPQAQTYSLKINGRKNGKYTYYAELINEAGVTRSDDLVVNVTESNK</sequence>
<reference evidence="5 6" key="1">
    <citation type="submission" date="2014-06" db="EMBL/GenBank/DDBJ databases">
        <title>Genome characterization of distinct group I Clostridium botulinum lineages.</title>
        <authorList>
            <person name="Giordani F."/>
            <person name="Anselmo A."/>
            <person name="Fillo S."/>
            <person name="Palozzi A.M."/>
            <person name="Fortunato A."/>
            <person name="Gentile B."/>
            <person name="Ciammaruconi A."/>
            <person name="Anniballi F."/>
            <person name="De Medici D."/>
            <person name="Lista F."/>
        </authorList>
    </citation>
    <scope>NUCLEOTIDE SEQUENCE [LARGE SCALE GENOMIC DNA]</scope>
    <source>
        <strain evidence="5 6">B2 450</strain>
    </source>
</reference>
<dbReference type="AlphaFoldDB" id="A0A0D1A1G7"/>
<dbReference type="GO" id="GO:0005975">
    <property type="term" value="P:carbohydrate metabolic process"/>
    <property type="evidence" value="ECO:0007669"/>
    <property type="project" value="InterPro"/>
</dbReference>
<dbReference type="InterPro" id="IPR001223">
    <property type="entry name" value="Glyco_hydro18_cat"/>
</dbReference>